<evidence type="ECO:0000313" key="1">
    <source>
        <dbReference type="EMBL" id="PWN46489.1"/>
    </source>
</evidence>
<proteinExistence type="predicted"/>
<keyword evidence="2" id="KW-1185">Reference proteome</keyword>
<evidence type="ECO:0000313" key="2">
    <source>
        <dbReference type="Proteomes" id="UP000245626"/>
    </source>
</evidence>
<protein>
    <submittedName>
        <fullName evidence="1">Nicotinate/Quinolinate PRTase C-terminal domain-like protein</fullName>
    </submittedName>
</protein>
<sequence>KKELACEKAKRLVEEGIQFSEFGTRRRRSFQVQEMVIQGLIRGCNESGGGGTTKGKLVGTSNLDLARKYGLDAIGTVAHEWTMAVAALKGYQASNLSALKAWDECYSPPPSASRNPNHDLTIALTDTFSSEVFFRDLSSQPEGVEMMRRWRGLRQDSGDPKRFAERARDFYQSIGIQPSSKVIIYSDNLNVEKSIELHRHSNSIGIRAGFGIGTNLTNDFTTRSSNRERSKPLNIVIKLDTIDDRPTVKISDDLTKNTGDPEQVR</sequence>
<accession>A0ACD0NL08</accession>
<reference evidence="1 2" key="1">
    <citation type="journal article" date="2018" name="Mol. Biol. Evol.">
        <title>Broad Genomic Sampling Reveals a Smut Pathogenic Ancestry of the Fungal Clade Ustilaginomycotina.</title>
        <authorList>
            <person name="Kijpornyongpan T."/>
            <person name="Mondo S.J."/>
            <person name="Barry K."/>
            <person name="Sandor L."/>
            <person name="Lee J."/>
            <person name="Lipzen A."/>
            <person name="Pangilinan J."/>
            <person name="LaButti K."/>
            <person name="Hainaut M."/>
            <person name="Henrissat B."/>
            <person name="Grigoriev I.V."/>
            <person name="Spatafora J.W."/>
            <person name="Aime M.C."/>
        </authorList>
    </citation>
    <scope>NUCLEOTIDE SEQUENCE [LARGE SCALE GENOMIC DNA]</scope>
    <source>
        <strain evidence="1 2">SA 807</strain>
    </source>
</reference>
<dbReference type="Proteomes" id="UP000245626">
    <property type="component" value="Unassembled WGS sequence"/>
</dbReference>
<organism evidence="1 2">
    <name type="scientific">Violaceomyces palustris</name>
    <dbReference type="NCBI Taxonomy" id="1673888"/>
    <lineage>
        <taxon>Eukaryota</taxon>
        <taxon>Fungi</taxon>
        <taxon>Dikarya</taxon>
        <taxon>Basidiomycota</taxon>
        <taxon>Ustilaginomycotina</taxon>
        <taxon>Ustilaginomycetes</taxon>
        <taxon>Violaceomycetales</taxon>
        <taxon>Violaceomycetaceae</taxon>
        <taxon>Violaceomyces</taxon>
    </lineage>
</organism>
<dbReference type="EMBL" id="KZ820993">
    <property type="protein sequence ID" value="PWN46489.1"/>
    <property type="molecule type" value="Genomic_DNA"/>
</dbReference>
<gene>
    <name evidence="1" type="ORF">IE53DRAFT_322878</name>
</gene>
<name>A0ACD0NL08_9BASI</name>
<feature type="non-terminal residue" evidence="1">
    <location>
        <position position="1"/>
    </location>
</feature>